<keyword evidence="3" id="KW-1185">Reference proteome</keyword>
<dbReference type="Proteomes" id="UP000014216">
    <property type="component" value="Unassembled WGS sequence"/>
</dbReference>
<dbReference type="SUPFAM" id="SSF55729">
    <property type="entry name" value="Acyl-CoA N-acyltransferases (Nat)"/>
    <property type="match status" value="1"/>
</dbReference>
<dbReference type="OrthoDB" id="9808976at2"/>
<name>S0G5K8_9BACT</name>
<protein>
    <recommendedName>
        <fullName evidence="1">BioF2-like acetyltransferase domain-containing protein</fullName>
    </recommendedName>
</protein>
<dbReference type="EMBL" id="APJX01000004">
    <property type="protein sequence ID" value="EMS79516.1"/>
    <property type="molecule type" value="Genomic_DNA"/>
</dbReference>
<dbReference type="Pfam" id="PF13480">
    <property type="entry name" value="Acetyltransf_6"/>
    <property type="match status" value="1"/>
</dbReference>
<dbReference type="InterPro" id="IPR038740">
    <property type="entry name" value="BioF2-like_GNAT_dom"/>
</dbReference>
<proteinExistence type="predicted"/>
<sequence length="383" mass="45183">MMIDWEVENIYRLDEDLIIRIKDLWRKDPFSSPFCAPSFLEMMVKKVVGKKEVPFFAKGYDRSGNLAALWPLRLDRSGCLHFLQFYLTDYNTALFLPWVEKDMLSQGLARAVEQIRPKTVFLTNVPGWGKTCEAAVQGLEQAGYRCVPVAYDKVPCVQEKDDPDGMKQFGRQFNKHRGLKNYSNRLMKMKGFHFEVDDTQEDINEWVDQFCVAHDKRWETTSTPSKYQDEKIRTDLKDALKAWAKDQALIRFSVHVMNRRITFVVGLKNKKNKDLIYFHTARLPVYNKLSTGNITIRLMGLWMKKNGYQCLDFGRGDEAYKHYFANETRDLWRVYGARSLVSLHYWKGCIEAYVKAKDSRRQLWAMLDSHVFKSRWVRVFRRE</sequence>
<evidence type="ECO:0000259" key="1">
    <source>
        <dbReference type="Pfam" id="PF13480"/>
    </source>
</evidence>
<dbReference type="InterPro" id="IPR016181">
    <property type="entry name" value="Acyl_CoA_acyltransferase"/>
</dbReference>
<dbReference type="RefSeq" id="WP_006965754.1">
    <property type="nucleotide sequence ID" value="NZ_APJX01000004.1"/>
</dbReference>
<dbReference type="AlphaFoldDB" id="S0G5K8"/>
<organism evidence="2 3">
    <name type="scientific">Desulfotignum phosphitoxidans DSM 13687</name>
    <dbReference type="NCBI Taxonomy" id="1286635"/>
    <lineage>
        <taxon>Bacteria</taxon>
        <taxon>Pseudomonadati</taxon>
        <taxon>Thermodesulfobacteriota</taxon>
        <taxon>Desulfobacteria</taxon>
        <taxon>Desulfobacterales</taxon>
        <taxon>Desulfobacteraceae</taxon>
        <taxon>Desulfotignum</taxon>
    </lineage>
</organism>
<reference evidence="2 3" key="1">
    <citation type="journal article" date="2013" name="Genome Announc.">
        <title>Draft Genome Sequence of Desulfotignum phosphitoxidans DSM 13687 Strain FiPS-3.</title>
        <authorList>
            <person name="Poehlein A."/>
            <person name="Daniel R."/>
            <person name="Simeonova D.D."/>
        </authorList>
    </citation>
    <scope>NUCLEOTIDE SEQUENCE [LARGE SCALE GENOMIC DNA]</scope>
    <source>
        <strain evidence="2 3">DSM 13687</strain>
    </source>
</reference>
<feature type="domain" description="BioF2-like acetyltransferase" evidence="1">
    <location>
        <begin position="177"/>
        <end position="322"/>
    </location>
</feature>
<evidence type="ECO:0000313" key="3">
    <source>
        <dbReference type="Proteomes" id="UP000014216"/>
    </source>
</evidence>
<evidence type="ECO:0000313" key="2">
    <source>
        <dbReference type="EMBL" id="EMS79516.1"/>
    </source>
</evidence>
<gene>
    <name evidence="2" type="ORF">Dpo_4c00630</name>
</gene>
<comment type="caution">
    <text evidence="2">The sequence shown here is derived from an EMBL/GenBank/DDBJ whole genome shotgun (WGS) entry which is preliminary data.</text>
</comment>
<dbReference type="Gene3D" id="3.40.630.30">
    <property type="match status" value="1"/>
</dbReference>
<accession>S0G5K8</accession>